<organism evidence="1 2">
    <name type="scientific">Parabacteroides acidifaciens</name>
    <dbReference type="NCBI Taxonomy" id="2290935"/>
    <lineage>
        <taxon>Bacteria</taxon>
        <taxon>Pseudomonadati</taxon>
        <taxon>Bacteroidota</taxon>
        <taxon>Bacteroidia</taxon>
        <taxon>Bacteroidales</taxon>
        <taxon>Tannerellaceae</taxon>
        <taxon>Parabacteroides</taxon>
    </lineage>
</organism>
<proteinExistence type="predicted"/>
<protein>
    <submittedName>
        <fullName evidence="1">Uncharacterized protein</fullName>
    </submittedName>
</protein>
<gene>
    <name evidence="1" type="ORF">DWU89_13590</name>
</gene>
<evidence type="ECO:0000313" key="2">
    <source>
        <dbReference type="Proteomes" id="UP000256321"/>
    </source>
</evidence>
<reference evidence="1 2" key="1">
    <citation type="submission" date="2018-07" db="EMBL/GenBank/DDBJ databases">
        <title>Parabacteroides acidifaciens nov. sp., isolated from human feces.</title>
        <authorList>
            <person name="Wang Y.J."/>
        </authorList>
    </citation>
    <scope>NUCLEOTIDE SEQUENCE [LARGE SCALE GENOMIC DNA]</scope>
    <source>
        <strain evidence="1 2">426-9</strain>
    </source>
</reference>
<accession>A0A3D8HD51</accession>
<dbReference type="Proteomes" id="UP000256321">
    <property type="component" value="Unassembled WGS sequence"/>
</dbReference>
<evidence type="ECO:0000313" key="1">
    <source>
        <dbReference type="EMBL" id="RDU48572.1"/>
    </source>
</evidence>
<comment type="caution">
    <text evidence="1">The sequence shown here is derived from an EMBL/GenBank/DDBJ whole genome shotgun (WGS) entry which is preliminary data.</text>
</comment>
<sequence>MGMELRMDGHGYFFQYPKGLLYKTYFSVSKGIRNQINVNPLFRHQKGTFCSFPAISSREVNLYFIFPELHRPEDGRHTL</sequence>
<dbReference type="EMBL" id="QREV01000034">
    <property type="protein sequence ID" value="RDU48572.1"/>
    <property type="molecule type" value="Genomic_DNA"/>
</dbReference>
<name>A0A3D8HD51_9BACT</name>
<dbReference type="AlphaFoldDB" id="A0A3D8HD51"/>